<reference evidence="4" key="2">
    <citation type="submission" date="2020-09" db="EMBL/GenBank/DDBJ databases">
        <authorList>
            <person name="Sun Q."/>
            <person name="Kim S."/>
        </authorList>
    </citation>
    <scope>NUCLEOTIDE SEQUENCE</scope>
    <source>
        <strain evidence="4">KCTC 32296</strain>
    </source>
</reference>
<comment type="similarity">
    <text evidence="1">Belongs to the Skp family.</text>
</comment>
<dbReference type="Pfam" id="PF03938">
    <property type="entry name" value="OmpH"/>
    <property type="match status" value="1"/>
</dbReference>
<dbReference type="EMBL" id="BMZB01000003">
    <property type="protein sequence ID" value="GGZ38538.1"/>
    <property type="molecule type" value="Genomic_DNA"/>
</dbReference>
<proteinExistence type="inferred from homology"/>
<dbReference type="SMART" id="SM00935">
    <property type="entry name" value="OmpH"/>
    <property type="match status" value="1"/>
</dbReference>
<accession>A0A918UVH8</accession>
<organism evidence="4 5">
    <name type="scientific">Asticcacaulis endophyticus</name>
    <dbReference type="NCBI Taxonomy" id="1395890"/>
    <lineage>
        <taxon>Bacteria</taxon>
        <taxon>Pseudomonadati</taxon>
        <taxon>Pseudomonadota</taxon>
        <taxon>Alphaproteobacteria</taxon>
        <taxon>Caulobacterales</taxon>
        <taxon>Caulobacteraceae</taxon>
        <taxon>Asticcacaulis</taxon>
    </lineage>
</organism>
<evidence type="ECO:0000313" key="4">
    <source>
        <dbReference type="EMBL" id="GGZ38538.1"/>
    </source>
</evidence>
<dbReference type="PANTHER" id="PTHR35089:SF1">
    <property type="entry name" value="CHAPERONE PROTEIN SKP"/>
    <property type="match status" value="1"/>
</dbReference>
<dbReference type="SUPFAM" id="SSF111384">
    <property type="entry name" value="OmpH-like"/>
    <property type="match status" value="1"/>
</dbReference>
<dbReference type="GO" id="GO:0050821">
    <property type="term" value="P:protein stabilization"/>
    <property type="evidence" value="ECO:0007669"/>
    <property type="project" value="TreeGrafter"/>
</dbReference>
<comment type="caution">
    <text evidence="4">The sequence shown here is derived from an EMBL/GenBank/DDBJ whole genome shotgun (WGS) entry which is preliminary data.</text>
</comment>
<dbReference type="RefSeq" id="WP_189487336.1">
    <property type="nucleotide sequence ID" value="NZ_BMZB01000003.1"/>
</dbReference>
<dbReference type="GO" id="GO:0005829">
    <property type="term" value="C:cytosol"/>
    <property type="evidence" value="ECO:0007669"/>
    <property type="project" value="TreeGrafter"/>
</dbReference>
<keyword evidence="5" id="KW-1185">Reference proteome</keyword>
<keyword evidence="2 3" id="KW-0732">Signal</keyword>
<dbReference type="AlphaFoldDB" id="A0A918UVH8"/>
<evidence type="ECO:0000256" key="3">
    <source>
        <dbReference type="SAM" id="SignalP"/>
    </source>
</evidence>
<dbReference type="InterPro" id="IPR024930">
    <property type="entry name" value="Skp_dom_sf"/>
</dbReference>
<name>A0A918UVH8_9CAUL</name>
<reference evidence="4" key="1">
    <citation type="journal article" date="2014" name="Int. J. Syst. Evol. Microbiol.">
        <title>Complete genome sequence of Corynebacterium casei LMG S-19264T (=DSM 44701T), isolated from a smear-ripened cheese.</title>
        <authorList>
            <consortium name="US DOE Joint Genome Institute (JGI-PGF)"/>
            <person name="Walter F."/>
            <person name="Albersmeier A."/>
            <person name="Kalinowski J."/>
            <person name="Ruckert C."/>
        </authorList>
    </citation>
    <scope>NUCLEOTIDE SEQUENCE</scope>
    <source>
        <strain evidence="4">KCTC 32296</strain>
    </source>
</reference>
<feature type="signal peptide" evidence="3">
    <location>
        <begin position="1"/>
        <end position="24"/>
    </location>
</feature>
<dbReference type="GO" id="GO:0051082">
    <property type="term" value="F:unfolded protein binding"/>
    <property type="evidence" value="ECO:0007669"/>
    <property type="project" value="InterPro"/>
</dbReference>
<dbReference type="InterPro" id="IPR005632">
    <property type="entry name" value="Chaperone_Skp"/>
</dbReference>
<sequence length="198" mass="21150">MIFRTHSLILSSFLAALTVLPVQAQTPAAPQTGLGGPVIAGVCLMSREAVLVNSKAGVAATARLQQLTTEAQTEIVNLRKPVETEAEALRKEQAKLSTEQLSTRQKALGQKLQTVQLQAEHRGREIEATRQKVLDKISTEAQPVIASVYKAKGCGLLVDRNSVLGGNLTNDITASVVAALDTKLSTVTFNREVLPVSQ</sequence>
<dbReference type="Proteomes" id="UP000662572">
    <property type="component" value="Unassembled WGS sequence"/>
</dbReference>
<evidence type="ECO:0000256" key="1">
    <source>
        <dbReference type="ARBA" id="ARBA00009091"/>
    </source>
</evidence>
<feature type="chain" id="PRO_5037206299" description="Periplasmic chaperone for outer membrane proteins Skp" evidence="3">
    <location>
        <begin position="25"/>
        <end position="198"/>
    </location>
</feature>
<dbReference type="Gene3D" id="3.30.910.20">
    <property type="entry name" value="Skp domain"/>
    <property type="match status" value="1"/>
</dbReference>
<evidence type="ECO:0000256" key="2">
    <source>
        <dbReference type="ARBA" id="ARBA00022729"/>
    </source>
</evidence>
<evidence type="ECO:0008006" key="6">
    <source>
        <dbReference type="Google" id="ProtNLM"/>
    </source>
</evidence>
<evidence type="ECO:0000313" key="5">
    <source>
        <dbReference type="Proteomes" id="UP000662572"/>
    </source>
</evidence>
<gene>
    <name evidence="4" type="ORF">GCM10011273_26430</name>
</gene>
<dbReference type="PANTHER" id="PTHR35089">
    <property type="entry name" value="CHAPERONE PROTEIN SKP"/>
    <property type="match status" value="1"/>
</dbReference>
<protein>
    <recommendedName>
        <fullName evidence="6">Periplasmic chaperone for outer membrane proteins Skp</fullName>
    </recommendedName>
</protein>